<keyword evidence="3" id="KW-1185">Reference proteome</keyword>
<accession>A0ABX0BSS4</accession>
<comment type="caution">
    <text evidence="2">The sequence shown here is derived from an EMBL/GenBank/DDBJ whole genome shotgun (WGS) entry which is preliminary data.</text>
</comment>
<reference evidence="2 3" key="1">
    <citation type="submission" date="2020-01" db="EMBL/GenBank/DDBJ databases">
        <title>Insect and environment-associated Actinomycetes.</title>
        <authorList>
            <person name="Currrie C."/>
            <person name="Chevrette M."/>
            <person name="Carlson C."/>
            <person name="Stubbendieck R."/>
            <person name="Wendt-Pienkowski E."/>
        </authorList>
    </citation>
    <scope>NUCLEOTIDE SEQUENCE [LARGE SCALE GENOMIC DNA]</scope>
    <source>
        <strain evidence="2 3">SID8386</strain>
    </source>
</reference>
<dbReference type="EMBL" id="JAAGNC010000116">
    <property type="protein sequence ID" value="NEC58411.1"/>
    <property type="molecule type" value="Genomic_DNA"/>
</dbReference>
<evidence type="ECO:0000313" key="2">
    <source>
        <dbReference type="EMBL" id="NEC58411.1"/>
    </source>
</evidence>
<feature type="compositionally biased region" description="Basic and acidic residues" evidence="1">
    <location>
        <begin position="167"/>
        <end position="187"/>
    </location>
</feature>
<evidence type="ECO:0000313" key="3">
    <source>
        <dbReference type="Proteomes" id="UP000470404"/>
    </source>
</evidence>
<dbReference type="RefSeq" id="WP_157904944.1">
    <property type="nucleotide sequence ID" value="NZ_JAAGNC010000116.1"/>
</dbReference>
<feature type="compositionally biased region" description="Basic and acidic residues" evidence="1">
    <location>
        <begin position="140"/>
        <end position="151"/>
    </location>
</feature>
<dbReference type="Proteomes" id="UP000470404">
    <property type="component" value="Unassembled WGS sequence"/>
</dbReference>
<protein>
    <submittedName>
        <fullName evidence="2">Uncharacterized protein</fullName>
    </submittedName>
</protein>
<name>A0ABX0BSS4_9PSEU</name>
<organism evidence="2 3">
    <name type="scientific">Amycolatopsis rubida</name>
    <dbReference type="NCBI Taxonomy" id="112413"/>
    <lineage>
        <taxon>Bacteria</taxon>
        <taxon>Bacillati</taxon>
        <taxon>Actinomycetota</taxon>
        <taxon>Actinomycetes</taxon>
        <taxon>Pseudonocardiales</taxon>
        <taxon>Pseudonocardiaceae</taxon>
        <taxon>Amycolatopsis</taxon>
    </lineage>
</organism>
<evidence type="ECO:0000256" key="1">
    <source>
        <dbReference type="SAM" id="MobiDB-lite"/>
    </source>
</evidence>
<proteinExistence type="predicted"/>
<gene>
    <name evidence="2" type="ORF">G3I59_23065</name>
</gene>
<feature type="region of interest" description="Disordered" evidence="1">
    <location>
        <begin position="130"/>
        <end position="187"/>
    </location>
</feature>
<sequence length="327" mass="34987">MTSTPHPESGRRHRRLPHRDTASLRRGRHRTPRTTPATATARRPRPATFWSFADAEMLPGTARLPGWLGRTIVTLMTTYTRPGDRVLLLAPPPSPHALRHAASGTRGAEGYAGLAEAVWTVTRLGRGADTATAAPAPDYPAEHTDSSRRAGAESGSRPRLGRFRLHPALDPHPDSARPRHRDGDRPRGGFDLIITALDPHATDWLARTDWGALLTPRGLLAAVTHSDIRDGCLRDPHATALNTLGSQGLRCLDHIAVLAAPVPDTPDCLTTAGRTGTAVPAPDFSPRAVDAAVPPLRTVHHDLVLLGRMAPDAADDGALDGKETSDV</sequence>
<feature type="region of interest" description="Disordered" evidence="1">
    <location>
        <begin position="1"/>
        <end position="45"/>
    </location>
</feature>